<comment type="subcellular location">
    <subcellularLocation>
        <location evidence="1">Membrane</location>
        <topology evidence="1">Multi-pass membrane protein</topology>
    </subcellularLocation>
</comment>
<keyword evidence="2" id="KW-0812">Transmembrane</keyword>
<keyword evidence="3" id="KW-1133">Transmembrane helix</keyword>
<name>A0ABQ9HR31_9NEOP</name>
<dbReference type="InterPro" id="IPR005821">
    <property type="entry name" value="Ion_trans_dom"/>
</dbReference>
<reference evidence="6 7" key="1">
    <citation type="submission" date="2023-02" db="EMBL/GenBank/DDBJ databases">
        <title>LHISI_Scaffold_Assembly.</title>
        <authorList>
            <person name="Stuart O.P."/>
            <person name="Cleave R."/>
            <person name="Magrath M.J.L."/>
            <person name="Mikheyev A.S."/>
        </authorList>
    </citation>
    <scope>NUCLEOTIDE SEQUENCE [LARGE SCALE GENOMIC DNA]</scope>
    <source>
        <strain evidence="6">Daus_M_001</strain>
        <tissue evidence="6">Leg muscle</tissue>
    </source>
</reference>
<keyword evidence="7" id="KW-1185">Reference proteome</keyword>
<keyword evidence="4" id="KW-0472">Membrane</keyword>
<dbReference type="PANTHER" id="PTHR10217">
    <property type="entry name" value="VOLTAGE AND LIGAND GATED POTASSIUM CHANNEL"/>
    <property type="match status" value="1"/>
</dbReference>
<dbReference type="PANTHER" id="PTHR10217:SF548">
    <property type="entry name" value="GH12235P"/>
    <property type="match status" value="1"/>
</dbReference>
<dbReference type="Proteomes" id="UP001159363">
    <property type="component" value="Chromosome X"/>
</dbReference>
<dbReference type="Pfam" id="PF00520">
    <property type="entry name" value="Ion_trans"/>
    <property type="match status" value="1"/>
</dbReference>
<dbReference type="Gene3D" id="1.10.287.70">
    <property type="match status" value="1"/>
</dbReference>
<gene>
    <name evidence="6" type="ORF">PR048_012899</name>
</gene>
<organism evidence="6 7">
    <name type="scientific">Dryococelus australis</name>
    <dbReference type="NCBI Taxonomy" id="614101"/>
    <lineage>
        <taxon>Eukaryota</taxon>
        <taxon>Metazoa</taxon>
        <taxon>Ecdysozoa</taxon>
        <taxon>Arthropoda</taxon>
        <taxon>Hexapoda</taxon>
        <taxon>Insecta</taxon>
        <taxon>Pterygota</taxon>
        <taxon>Neoptera</taxon>
        <taxon>Polyneoptera</taxon>
        <taxon>Phasmatodea</taxon>
        <taxon>Verophasmatodea</taxon>
        <taxon>Anareolatae</taxon>
        <taxon>Phasmatidae</taxon>
        <taxon>Eurycanthinae</taxon>
        <taxon>Dryococelus</taxon>
    </lineage>
</organism>
<evidence type="ECO:0000259" key="5">
    <source>
        <dbReference type="Pfam" id="PF00520"/>
    </source>
</evidence>
<evidence type="ECO:0000256" key="3">
    <source>
        <dbReference type="ARBA" id="ARBA00022989"/>
    </source>
</evidence>
<proteinExistence type="predicted"/>
<comment type="caution">
    <text evidence="6">The sequence shown here is derived from an EMBL/GenBank/DDBJ whole genome shotgun (WGS) entry which is preliminary data.</text>
</comment>
<evidence type="ECO:0000256" key="1">
    <source>
        <dbReference type="ARBA" id="ARBA00004141"/>
    </source>
</evidence>
<evidence type="ECO:0000313" key="7">
    <source>
        <dbReference type="Proteomes" id="UP001159363"/>
    </source>
</evidence>
<dbReference type="InterPro" id="IPR050818">
    <property type="entry name" value="KCNH_animal-type"/>
</dbReference>
<evidence type="ECO:0000256" key="2">
    <source>
        <dbReference type="ARBA" id="ARBA00022692"/>
    </source>
</evidence>
<accession>A0ABQ9HR31</accession>
<evidence type="ECO:0000256" key="4">
    <source>
        <dbReference type="ARBA" id="ARBA00023136"/>
    </source>
</evidence>
<dbReference type="EMBL" id="JARBHB010000004">
    <property type="protein sequence ID" value="KAJ8886687.1"/>
    <property type="molecule type" value="Genomic_DNA"/>
</dbReference>
<protein>
    <recommendedName>
        <fullName evidence="5">Ion transport domain-containing protein</fullName>
    </recommendedName>
</protein>
<dbReference type="SUPFAM" id="SSF81324">
    <property type="entry name" value="Voltage-gated potassium channels"/>
    <property type="match status" value="1"/>
</dbReference>
<sequence>MCGSVLKERQHCVSYNGTSSSWFPLFSGVSQGSVLGPLLLSIFINDLPQCVTFYKHHLHICTRLSNLHFFVTYITYIDLIIIDVTFIVDILINFRTTYVNNNDEVVSHPGRIAVHYLRGWFLIDLVAAIPFDLLLFGSDTDEVCIDNSPTKSVDEAVAVGSRLPGTAMVSKKLGCEAPRSKNREVLRQTRGLEDLSGMSNLILRAVNGYSISETGPVDRGGSADMALFSDHHPAPTKSSPPTYILLLTTYLFTLTSPHTHYYP</sequence>
<feature type="domain" description="Ion transport" evidence="5">
    <location>
        <begin position="66"/>
        <end position="137"/>
    </location>
</feature>
<evidence type="ECO:0000313" key="6">
    <source>
        <dbReference type="EMBL" id="KAJ8886687.1"/>
    </source>
</evidence>